<dbReference type="Pfam" id="PF01769">
    <property type="entry name" value="MgtE"/>
    <property type="match status" value="1"/>
</dbReference>
<protein>
    <submittedName>
        <fullName evidence="10">Magnesium transporter</fullName>
    </submittedName>
</protein>
<keyword evidence="7 8" id="KW-0472">Membrane</keyword>
<feature type="domain" description="SLC41A/MgtE integral membrane" evidence="9">
    <location>
        <begin position="1"/>
        <end position="83"/>
    </location>
</feature>
<dbReference type="EMBL" id="CP091139">
    <property type="protein sequence ID" value="UUT36593.1"/>
    <property type="molecule type" value="Genomic_DNA"/>
</dbReference>
<accession>A0ABY5NN87</accession>
<proteinExistence type="inferred from homology"/>
<keyword evidence="5" id="KW-0460">Magnesium</keyword>
<dbReference type="Gene3D" id="1.10.357.20">
    <property type="entry name" value="SLC41 divalent cation transporters, integral membrane domain"/>
    <property type="match status" value="1"/>
</dbReference>
<dbReference type="SUPFAM" id="SSF161093">
    <property type="entry name" value="MgtE membrane domain-like"/>
    <property type="match status" value="1"/>
</dbReference>
<reference evidence="10" key="1">
    <citation type="submission" date="2022-01" db="EMBL/GenBank/DDBJ databases">
        <title>Microbacterium eymi and Microbacterium rhizovicinus sp. nov., isolated from the rhizospheric soil of Elymus tsukushiensis, a plant native to the Dokdo Islands, Republic of Korea.</title>
        <authorList>
            <person name="Hwang Y.J."/>
        </authorList>
    </citation>
    <scope>NUCLEOTIDE SEQUENCE</scope>
    <source>
        <strain evidence="10">KUDC0405</strain>
    </source>
</reference>
<comment type="similarity">
    <text evidence="2">Belongs to the SLC41A transporter family.</text>
</comment>
<evidence type="ECO:0000313" key="11">
    <source>
        <dbReference type="Proteomes" id="UP001054811"/>
    </source>
</evidence>
<keyword evidence="3" id="KW-0813">Transport</keyword>
<gene>
    <name evidence="10" type="ORF">L2X98_25380</name>
</gene>
<feature type="transmembrane region" description="Helical" evidence="8">
    <location>
        <begin position="63"/>
        <end position="83"/>
    </location>
</feature>
<organism evidence="10 11">
    <name type="scientific">Microbacterium elymi</name>
    <dbReference type="NCBI Taxonomy" id="2909587"/>
    <lineage>
        <taxon>Bacteria</taxon>
        <taxon>Bacillati</taxon>
        <taxon>Actinomycetota</taxon>
        <taxon>Actinomycetes</taxon>
        <taxon>Micrococcales</taxon>
        <taxon>Microbacteriaceae</taxon>
        <taxon>Microbacterium</taxon>
    </lineage>
</organism>
<dbReference type="InterPro" id="IPR006667">
    <property type="entry name" value="SLC41_membr_dom"/>
</dbReference>
<name>A0ABY5NN87_9MICO</name>
<evidence type="ECO:0000259" key="9">
    <source>
        <dbReference type="Pfam" id="PF01769"/>
    </source>
</evidence>
<keyword evidence="6 8" id="KW-1133">Transmembrane helix</keyword>
<dbReference type="InterPro" id="IPR036739">
    <property type="entry name" value="SLC41_membr_dom_sf"/>
</dbReference>
<evidence type="ECO:0000256" key="2">
    <source>
        <dbReference type="ARBA" id="ARBA00009749"/>
    </source>
</evidence>
<evidence type="ECO:0000256" key="5">
    <source>
        <dbReference type="ARBA" id="ARBA00022842"/>
    </source>
</evidence>
<evidence type="ECO:0000256" key="1">
    <source>
        <dbReference type="ARBA" id="ARBA00004141"/>
    </source>
</evidence>
<evidence type="ECO:0000313" key="10">
    <source>
        <dbReference type="EMBL" id="UUT36593.1"/>
    </source>
</evidence>
<dbReference type="PANTHER" id="PTHR41394">
    <property type="entry name" value="MAGNESIUM TRANSPORTER MGTE"/>
    <property type="match status" value="1"/>
</dbReference>
<evidence type="ECO:0000256" key="3">
    <source>
        <dbReference type="ARBA" id="ARBA00022448"/>
    </source>
</evidence>
<keyword evidence="4 8" id="KW-0812">Transmembrane</keyword>
<evidence type="ECO:0000256" key="7">
    <source>
        <dbReference type="ARBA" id="ARBA00023136"/>
    </source>
</evidence>
<evidence type="ECO:0000256" key="4">
    <source>
        <dbReference type="ARBA" id="ARBA00022692"/>
    </source>
</evidence>
<dbReference type="PANTHER" id="PTHR41394:SF8">
    <property type="entry name" value="MAGNESIUM TRANSPORTER MGTE"/>
    <property type="match status" value="1"/>
</dbReference>
<comment type="subcellular location">
    <subcellularLocation>
        <location evidence="1">Membrane</location>
        <topology evidence="1">Multi-pass membrane protein</topology>
    </subcellularLocation>
</comment>
<dbReference type="Proteomes" id="UP001054811">
    <property type="component" value="Chromosome"/>
</dbReference>
<keyword evidence="11" id="KW-1185">Reference proteome</keyword>
<sequence>MRVGFLLGLALGLIGFAIAGAVYSFDIGLVIGLTLVAVCSLAATIGGVMPLAARAIRVDPAVFSNPFITTFVDATGLVIYFLIAKAVLGL</sequence>
<feature type="transmembrane region" description="Helical" evidence="8">
    <location>
        <begin position="29"/>
        <end position="51"/>
    </location>
</feature>
<evidence type="ECO:0000256" key="8">
    <source>
        <dbReference type="SAM" id="Phobius"/>
    </source>
</evidence>
<evidence type="ECO:0000256" key="6">
    <source>
        <dbReference type="ARBA" id="ARBA00022989"/>
    </source>
</evidence>